<dbReference type="PROSITE" id="PS51257">
    <property type="entry name" value="PROKAR_LIPOPROTEIN"/>
    <property type="match status" value="1"/>
</dbReference>
<comment type="caution">
    <text evidence="1">The sequence shown here is derived from an EMBL/GenBank/DDBJ whole genome shotgun (WGS) entry which is preliminary data.</text>
</comment>
<name>A0A2G1VKY0_9GAMM</name>
<dbReference type="RefSeq" id="WP_099617318.1">
    <property type="nucleotide sequence ID" value="NZ_KZ319339.1"/>
</dbReference>
<reference evidence="1 2" key="1">
    <citation type="submission" date="2017-09" db="EMBL/GenBank/DDBJ databases">
        <title>The draft genome sequences of Marinobacter guineae M3B.</title>
        <authorList>
            <person name="Cao J."/>
        </authorList>
    </citation>
    <scope>NUCLEOTIDE SEQUENCE [LARGE SCALE GENOMIC DNA]</scope>
    <source>
        <strain evidence="1 2">M3B</strain>
    </source>
</reference>
<sequence>MKLLNHSLLALAVTSLISGCSSFQHRNQMSSFNQAYSSGDYQVALESVSFESAEGEEVDSEGHLLELLHQGELYRLTGQYSEAAEAFDLAEEGMKYLDTEGVVEEAAEGFMAIMVNDSERDYEALMSEAVLVNTYKGLAFLAAGNNEYARVEFHRANDRTRRAVEYFQKEIAEQQAALEEEAKDEESSASMVSNSLDNEALHAAIADNYGETSGWSVFPEFIVPASTYLHGIYFLANATTSGDFENAATSLKRVSEMNAGSDVLKADARLADELASGSESLTGLGPQVWVVYENGLGPVLEESRFDIPLLLFHGNQQAPAYFGIALPKYTERSAVPGSLGVAVGSGEVVRTEQIADMGTVIRTEMKERFPGVLARAVASAVIKAVMQNEASEQFGLVGQLGAAALTIATTQADLRGWQAMPDHWQAARLDRPESGSLTLLDHQGGVLGTVDIPERPFTLVYVKRPTALSPATVITMDLRGESEATIARFPESTEATQVSSIQ</sequence>
<dbReference type="AlphaFoldDB" id="A0A2G1VKY0"/>
<dbReference type="EMBL" id="NTFI01000001">
    <property type="protein sequence ID" value="PHQ27250.1"/>
    <property type="molecule type" value="Genomic_DNA"/>
</dbReference>
<evidence type="ECO:0000313" key="1">
    <source>
        <dbReference type="EMBL" id="PHQ27250.1"/>
    </source>
</evidence>
<keyword evidence="2" id="KW-1185">Reference proteome</keyword>
<dbReference type="Proteomes" id="UP000229044">
    <property type="component" value="Unassembled WGS sequence"/>
</dbReference>
<organism evidence="1 2">
    <name type="scientific">Marinobacter guineae</name>
    <dbReference type="NCBI Taxonomy" id="432303"/>
    <lineage>
        <taxon>Bacteria</taxon>
        <taxon>Pseudomonadati</taxon>
        <taxon>Pseudomonadota</taxon>
        <taxon>Gammaproteobacteria</taxon>
        <taxon>Pseudomonadales</taxon>
        <taxon>Marinobacteraceae</taxon>
        <taxon>Marinobacter</taxon>
    </lineage>
</organism>
<evidence type="ECO:0000313" key="2">
    <source>
        <dbReference type="Proteomes" id="UP000229044"/>
    </source>
</evidence>
<proteinExistence type="predicted"/>
<evidence type="ECO:0008006" key="3">
    <source>
        <dbReference type="Google" id="ProtNLM"/>
    </source>
</evidence>
<protein>
    <recommendedName>
        <fullName evidence="3">Lipoprotein</fullName>
    </recommendedName>
</protein>
<accession>A0A2G1VKY0</accession>
<gene>
    <name evidence="1" type="ORF">CLH62_06665</name>
</gene>
<dbReference type="OrthoDB" id="9769023at2"/>